<dbReference type="FunFam" id="3.40.50.2000:FF:000095">
    <property type="entry name" value="Glycosyltransferase"/>
    <property type="match status" value="1"/>
</dbReference>
<dbReference type="Gene3D" id="3.40.50.2000">
    <property type="entry name" value="Glycogen Phosphorylase B"/>
    <property type="match status" value="2"/>
</dbReference>
<evidence type="ECO:0000256" key="7">
    <source>
        <dbReference type="RuleBase" id="RU362057"/>
    </source>
</evidence>
<evidence type="ECO:0000313" key="8">
    <source>
        <dbReference type="EMBL" id="CAK7324835.1"/>
    </source>
</evidence>
<dbReference type="SUPFAM" id="SSF53756">
    <property type="entry name" value="UDP-Glycosyltransferase/glycogen phosphorylase"/>
    <property type="match status" value="1"/>
</dbReference>
<dbReference type="PANTHER" id="PTHR48048">
    <property type="entry name" value="GLYCOSYLTRANSFERASE"/>
    <property type="match status" value="1"/>
</dbReference>
<dbReference type="EC" id="2.4.1.-" evidence="7"/>
<dbReference type="FunFam" id="3.40.50.2000:FF:000020">
    <property type="entry name" value="Glycosyltransferase"/>
    <property type="match status" value="1"/>
</dbReference>
<dbReference type="InterPro" id="IPR035595">
    <property type="entry name" value="UDP_glycos_trans_CS"/>
</dbReference>
<proteinExistence type="inferred from homology"/>
<comment type="caution">
    <text evidence="8">The sequence shown here is derived from an EMBL/GenBank/DDBJ whole genome shotgun (WGS) entry which is preliminary data.</text>
</comment>
<protein>
    <recommendedName>
        <fullName evidence="7">Glycosyltransferase</fullName>
        <ecNumber evidence="7">2.4.1.-</ecNumber>
    </recommendedName>
</protein>
<dbReference type="EMBL" id="CAWUPB010000787">
    <property type="protein sequence ID" value="CAK7324835.1"/>
    <property type="molecule type" value="Genomic_DNA"/>
</dbReference>
<evidence type="ECO:0000256" key="4">
    <source>
        <dbReference type="ARBA" id="ARBA00022679"/>
    </source>
</evidence>
<evidence type="ECO:0000256" key="3">
    <source>
        <dbReference type="ARBA" id="ARBA00022676"/>
    </source>
</evidence>
<reference evidence="8 9" key="1">
    <citation type="submission" date="2024-01" db="EMBL/GenBank/DDBJ databases">
        <authorList>
            <person name="Waweru B."/>
        </authorList>
    </citation>
    <scope>NUCLEOTIDE SEQUENCE [LARGE SCALE GENOMIC DNA]</scope>
</reference>
<evidence type="ECO:0000256" key="5">
    <source>
        <dbReference type="ARBA" id="ARBA00047606"/>
    </source>
</evidence>
<evidence type="ECO:0000313" key="9">
    <source>
        <dbReference type="Proteomes" id="UP001314170"/>
    </source>
</evidence>
<dbReference type="CDD" id="cd03784">
    <property type="entry name" value="GT1_Gtf-like"/>
    <property type="match status" value="1"/>
</dbReference>
<gene>
    <name evidence="8" type="ORF">DCAF_LOCUS2501</name>
</gene>
<keyword evidence="3 6" id="KW-0328">Glycosyltransferase</keyword>
<dbReference type="Proteomes" id="UP001314170">
    <property type="component" value="Unassembled WGS sequence"/>
</dbReference>
<name>A0AAV1QX02_9ROSI</name>
<dbReference type="PANTHER" id="PTHR48048:SF30">
    <property type="entry name" value="GLYCOSYLTRANSFERASE"/>
    <property type="match status" value="1"/>
</dbReference>
<dbReference type="InterPro" id="IPR050481">
    <property type="entry name" value="UDP-glycosyltransf_plant"/>
</dbReference>
<sequence length="477" mass="52822">MKDTIVLYPSPGRGHLFSMVELGKLILKHHPSISVTVMFSTLPTETISLDDPYFATVSNTKPSITFIHLPQVSLPPMTSFSPLDFVASFFELPELNNTNLHQTLLDLSKSSNIKALVIDFFCSAAYEFVSSRLSNIPIYFFFTSGASSLSLFLYMPTLDKNITKSLKDLDILIDCHGIPKIPSKEMPLAMSDRSHKVYQYFVDTAKKMIKSAGLIINSFELLEPKALQAIQEGKCTPNDSVPSIFCVGPLLNSSETKTEHDCLTWLDSQPSRSVLFLCFGSLGVFNSRQLKEMAIGLEKSGVRFLWVVRTPLSDSQTIAIKSSTSSKPCLESLLPEGFLDRTKDRGFIVNSWAPQVAILNHGSVGGFVTHCGWNSILEALCAGVPMIAWPLYAEQKMNRIFLVEEMKVALALREAKDDQFVNAVELEERVIELMNSKKGEAVRERAMQFSEGAMVAKSDRGSSSVAMAKLVDSFQLG</sequence>
<dbReference type="Pfam" id="PF00201">
    <property type="entry name" value="UDPGT"/>
    <property type="match status" value="1"/>
</dbReference>
<evidence type="ECO:0000256" key="6">
    <source>
        <dbReference type="RuleBase" id="RU003718"/>
    </source>
</evidence>
<comment type="pathway">
    <text evidence="1">Pigment biosynthesis; anthocyanin biosynthesis.</text>
</comment>
<dbReference type="InterPro" id="IPR002213">
    <property type="entry name" value="UDP_glucos_trans"/>
</dbReference>
<accession>A0AAV1QX02</accession>
<comment type="catalytic activity">
    <reaction evidence="5">
        <text>an anthocyanidin + UDP-alpha-D-glucose + H(+) = an anthocyanidin 3-O-beta-D-glucoside + UDP</text>
        <dbReference type="Rhea" id="RHEA:20093"/>
        <dbReference type="ChEBI" id="CHEBI:15378"/>
        <dbReference type="ChEBI" id="CHEBI:16307"/>
        <dbReference type="ChEBI" id="CHEBI:58223"/>
        <dbReference type="ChEBI" id="CHEBI:58885"/>
        <dbReference type="ChEBI" id="CHEBI:143576"/>
        <dbReference type="EC" id="2.4.1.115"/>
    </reaction>
</comment>
<dbReference type="GO" id="GO:0047213">
    <property type="term" value="F:anthocyanidin 3-O-glucosyltransferase activity"/>
    <property type="evidence" value="ECO:0007669"/>
    <property type="project" value="UniProtKB-EC"/>
</dbReference>
<organism evidence="8 9">
    <name type="scientific">Dovyalis caffra</name>
    <dbReference type="NCBI Taxonomy" id="77055"/>
    <lineage>
        <taxon>Eukaryota</taxon>
        <taxon>Viridiplantae</taxon>
        <taxon>Streptophyta</taxon>
        <taxon>Embryophyta</taxon>
        <taxon>Tracheophyta</taxon>
        <taxon>Spermatophyta</taxon>
        <taxon>Magnoliopsida</taxon>
        <taxon>eudicotyledons</taxon>
        <taxon>Gunneridae</taxon>
        <taxon>Pentapetalae</taxon>
        <taxon>rosids</taxon>
        <taxon>fabids</taxon>
        <taxon>Malpighiales</taxon>
        <taxon>Salicaceae</taxon>
        <taxon>Flacourtieae</taxon>
        <taxon>Dovyalis</taxon>
    </lineage>
</organism>
<evidence type="ECO:0000256" key="1">
    <source>
        <dbReference type="ARBA" id="ARBA00004935"/>
    </source>
</evidence>
<evidence type="ECO:0000256" key="2">
    <source>
        <dbReference type="ARBA" id="ARBA00009995"/>
    </source>
</evidence>
<dbReference type="PROSITE" id="PS00375">
    <property type="entry name" value="UDPGT"/>
    <property type="match status" value="1"/>
</dbReference>
<keyword evidence="4 6" id="KW-0808">Transferase</keyword>
<comment type="similarity">
    <text evidence="2 6">Belongs to the UDP-glycosyltransferase family.</text>
</comment>
<keyword evidence="9" id="KW-1185">Reference proteome</keyword>
<dbReference type="AlphaFoldDB" id="A0AAV1QX02"/>